<dbReference type="EMBL" id="JACERN010000031">
    <property type="protein sequence ID" value="MBA4709130.1"/>
    <property type="molecule type" value="Genomic_DNA"/>
</dbReference>
<evidence type="ECO:0000313" key="1">
    <source>
        <dbReference type="EMBL" id="MBA4709130.1"/>
    </source>
</evidence>
<dbReference type="Proteomes" id="UP000545606">
    <property type="component" value="Unassembled WGS sequence"/>
</dbReference>
<proteinExistence type="predicted"/>
<sequence length="55" mass="5889">MPFVPGALERVAADLVRYRRPPPGIENVGTVFMLFHPMMAGTVHPASGEVAVKNG</sequence>
<organism evidence="1 2">
    <name type="scientific">Aquitalea aquatica</name>
    <dbReference type="NCBI Taxonomy" id="3044273"/>
    <lineage>
        <taxon>Bacteria</taxon>
        <taxon>Pseudomonadati</taxon>
        <taxon>Pseudomonadota</taxon>
        <taxon>Betaproteobacteria</taxon>
        <taxon>Neisseriales</taxon>
        <taxon>Chromobacteriaceae</taxon>
        <taxon>Aquitalea</taxon>
    </lineage>
</organism>
<evidence type="ECO:0000313" key="2">
    <source>
        <dbReference type="Proteomes" id="UP000545606"/>
    </source>
</evidence>
<gene>
    <name evidence="1" type="ORF">H2Z84_12170</name>
</gene>
<comment type="caution">
    <text evidence="1">The sequence shown here is derived from an EMBL/GenBank/DDBJ whole genome shotgun (WGS) entry which is preliminary data.</text>
</comment>
<dbReference type="AlphaFoldDB" id="A0A838Y119"/>
<name>A0A838Y119_9NEIS</name>
<reference evidence="1 2" key="1">
    <citation type="submission" date="2020-07" db="EMBL/GenBank/DDBJ databases">
        <title>Draft genome sequence of violacein-producing bacteria and related species.</title>
        <authorList>
            <person name="Wilson H.S."/>
            <person name="De Leon M.E."/>
        </authorList>
    </citation>
    <scope>NUCLEOTIDE SEQUENCE [LARGE SCALE GENOMIC DNA]</scope>
    <source>
        <strain evidence="1 2">HSC-21Su07</strain>
    </source>
</reference>
<accession>A0A838Y119</accession>
<dbReference type="RefSeq" id="WP_181836210.1">
    <property type="nucleotide sequence ID" value="NZ_JACERN010000031.1"/>
</dbReference>
<keyword evidence="2" id="KW-1185">Reference proteome</keyword>
<protein>
    <submittedName>
        <fullName evidence="1">Uncharacterized protein</fullName>
    </submittedName>
</protein>